<dbReference type="PANTHER" id="PTHR33169">
    <property type="entry name" value="PADR-FAMILY TRANSCRIPTIONAL REGULATOR"/>
    <property type="match status" value="1"/>
</dbReference>
<accession>A0ABX9LUE0</accession>
<dbReference type="Pfam" id="PF03551">
    <property type="entry name" value="PadR"/>
    <property type="match status" value="1"/>
</dbReference>
<sequence>MLILDHEHIVLTEAYYYILLSLFKPLHGYGIMKKIAKLSDGRVMLAAGTLYGALSKLEQNQWIKALPVNNFDCKKQYLITPKGKEIVINELKRLTELVNNGQQIIEEN</sequence>
<dbReference type="InterPro" id="IPR005149">
    <property type="entry name" value="Tscrpt_reg_PadR_N"/>
</dbReference>
<evidence type="ECO:0000259" key="1">
    <source>
        <dbReference type="Pfam" id="PF03551"/>
    </source>
</evidence>
<dbReference type="PANTHER" id="PTHR33169:SF13">
    <property type="entry name" value="PADR-FAMILY TRANSCRIPTIONAL REGULATOR"/>
    <property type="match status" value="1"/>
</dbReference>
<dbReference type="InterPro" id="IPR036388">
    <property type="entry name" value="WH-like_DNA-bd_sf"/>
</dbReference>
<name>A0ABX9LUE0_9LACO</name>
<organism evidence="2 3">
    <name type="scientific">Lactobacillus bombicola</name>
    <dbReference type="NCBI Taxonomy" id="1505723"/>
    <lineage>
        <taxon>Bacteria</taxon>
        <taxon>Bacillati</taxon>
        <taxon>Bacillota</taxon>
        <taxon>Bacilli</taxon>
        <taxon>Lactobacillales</taxon>
        <taxon>Lactobacillaceae</taxon>
        <taxon>Lactobacillus</taxon>
    </lineage>
</organism>
<dbReference type="InterPro" id="IPR052509">
    <property type="entry name" value="Metal_resp_DNA-bind_regulator"/>
</dbReference>
<gene>
    <name evidence="2" type="ORF">DS834_06430</name>
</gene>
<dbReference type="RefSeq" id="WP_118907146.1">
    <property type="nucleotide sequence ID" value="NZ_QOCU01000006.1"/>
</dbReference>
<feature type="domain" description="Transcription regulator PadR N-terminal" evidence="1">
    <location>
        <begin position="24"/>
        <end position="85"/>
    </location>
</feature>
<protein>
    <submittedName>
        <fullName evidence="2">PadR family transcriptional regulator</fullName>
    </submittedName>
</protein>
<proteinExistence type="predicted"/>
<evidence type="ECO:0000313" key="3">
    <source>
        <dbReference type="Proteomes" id="UP000283380"/>
    </source>
</evidence>
<comment type="caution">
    <text evidence="2">The sequence shown here is derived from an EMBL/GenBank/DDBJ whole genome shotgun (WGS) entry which is preliminary data.</text>
</comment>
<reference evidence="2 3" key="1">
    <citation type="submission" date="2018-07" db="EMBL/GenBank/DDBJ databases">
        <title>Genome sequences of six Lactobacillus spp. isolated from bumble bee guts.</title>
        <authorList>
            <person name="Motta E.V.S."/>
            <person name="Moran N.A."/>
        </authorList>
    </citation>
    <scope>NUCLEOTIDE SEQUENCE [LARGE SCALE GENOMIC DNA]</scope>
    <source>
        <strain evidence="2 3">BI-4G</strain>
    </source>
</reference>
<evidence type="ECO:0000313" key="2">
    <source>
        <dbReference type="EMBL" id="RHW50907.1"/>
    </source>
</evidence>
<dbReference type="EMBL" id="QOCU01000006">
    <property type="protein sequence ID" value="RHW50907.1"/>
    <property type="molecule type" value="Genomic_DNA"/>
</dbReference>
<dbReference type="SUPFAM" id="SSF46785">
    <property type="entry name" value="Winged helix' DNA-binding domain"/>
    <property type="match status" value="1"/>
</dbReference>
<dbReference type="Proteomes" id="UP000283380">
    <property type="component" value="Unassembled WGS sequence"/>
</dbReference>
<dbReference type="InterPro" id="IPR036390">
    <property type="entry name" value="WH_DNA-bd_sf"/>
</dbReference>
<keyword evidence="3" id="KW-1185">Reference proteome</keyword>
<dbReference type="Gene3D" id="1.10.10.10">
    <property type="entry name" value="Winged helix-like DNA-binding domain superfamily/Winged helix DNA-binding domain"/>
    <property type="match status" value="1"/>
</dbReference>